<comment type="subcellular location">
    <subcellularLocation>
        <location evidence="1">Nucleus</location>
    </subcellularLocation>
</comment>
<dbReference type="PROSITE" id="PS50157">
    <property type="entry name" value="ZINC_FINGER_C2H2_2"/>
    <property type="match status" value="5"/>
</dbReference>
<evidence type="ECO:0000256" key="9">
    <source>
        <dbReference type="SAM" id="MobiDB-lite"/>
    </source>
</evidence>
<dbReference type="PROSITE" id="PS00028">
    <property type="entry name" value="ZINC_FINGER_C2H2_1"/>
    <property type="match status" value="4"/>
</dbReference>
<feature type="domain" description="C2H2-type" evidence="10">
    <location>
        <begin position="465"/>
        <end position="493"/>
    </location>
</feature>
<keyword evidence="3" id="KW-0677">Repeat</keyword>
<dbReference type="SUPFAM" id="SSF57667">
    <property type="entry name" value="beta-beta-alpha zinc fingers"/>
    <property type="match status" value="3"/>
</dbReference>
<keyword evidence="4 8" id="KW-0863">Zinc-finger</keyword>
<evidence type="ECO:0000256" key="7">
    <source>
        <dbReference type="ARBA" id="ARBA00037948"/>
    </source>
</evidence>
<dbReference type="GO" id="GO:0008270">
    <property type="term" value="F:zinc ion binding"/>
    <property type="evidence" value="ECO:0007669"/>
    <property type="project" value="UniProtKB-KW"/>
</dbReference>
<feature type="domain" description="C2H2-type" evidence="10">
    <location>
        <begin position="578"/>
        <end position="601"/>
    </location>
</feature>
<evidence type="ECO:0000256" key="5">
    <source>
        <dbReference type="ARBA" id="ARBA00022833"/>
    </source>
</evidence>
<evidence type="ECO:0000256" key="2">
    <source>
        <dbReference type="ARBA" id="ARBA00022723"/>
    </source>
</evidence>
<keyword evidence="5" id="KW-0862">Zinc</keyword>
<evidence type="ECO:0000256" key="4">
    <source>
        <dbReference type="ARBA" id="ARBA00022771"/>
    </source>
</evidence>
<feature type="compositionally biased region" description="Polar residues" evidence="9">
    <location>
        <begin position="230"/>
        <end position="240"/>
    </location>
</feature>
<dbReference type="GO" id="GO:0000978">
    <property type="term" value="F:RNA polymerase II cis-regulatory region sequence-specific DNA binding"/>
    <property type="evidence" value="ECO:0007669"/>
    <property type="project" value="TreeGrafter"/>
</dbReference>
<keyword evidence="12" id="KW-1185">Reference proteome</keyword>
<dbReference type="GO" id="GO:0005634">
    <property type="term" value="C:nucleus"/>
    <property type="evidence" value="ECO:0007669"/>
    <property type="project" value="UniProtKB-SubCell"/>
</dbReference>
<protein>
    <submittedName>
        <fullName evidence="11">Zinc finger protein 99</fullName>
    </submittedName>
</protein>
<feature type="region of interest" description="Disordered" evidence="9">
    <location>
        <begin position="166"/>
        <end position="185"/>
    </location>
</feature>
<dbReference type="GO" id="GO:0000981">
    <property type="term" value="F:DNA-binding transcription factor activity, RNA polymerase II-specific"/>
    <property type="evidence" value="ECO:0007669"/>
    <property type="project" value="TreeGrafter"/>
</dbReference>
<gene>
    <name evidence="11" type="ORF">Fcan01_16299</name>
</gene>
<feature type="domain" description="C2H2-type" evidence="10">
    <location>
        <begin position="527"/>
        <end position="555"/>
    </location>
</feature>
<dbReference type="InterPro" id="IPR013087">
    <property type="entry name" value="Znf_C2H2_type"/>
</dbReference>
<evidence type="ECO:0000259" key="10">
    <source>
        <dbReference type="PROSITE" id="PS50157"/>
    </source>
</evidence>
<organism evidence="11 12">
    <name type="scientific">Folsomia candida</name>
    <name type="common">Springtail</name>
    <dbReference type="NCBI Taxonomy" id="158441"/>
    <lineage>
        <taxon>Eukaryota</taxon>
        <taxon>Metazoa</taxon>
        <taxon>Ecdysozoa</taxon>
        <taxon>Arthropoda</taxon>
        <taxon>Hexapoda</taxon>
        <taxon>Collembola</taxon>
        <taxon>Entomobryomorpha</taxon>
        <taxon>Isotomoidea</taxon>
        <taxon>Isotomidae</taxon>
        <taxon>Proisotominae</taxon>
        <taxon>Folsomia</taxon>
    </lineage>
</organism>
<dbReference type="InterPro" id="IPR036236">
    <property type="entry name" value="Znf_C2H2_sf"/>
</dbReference>
<keyword evidence="2" id="KW-0479">Metal-binding</keyword>
<dbReference type="InterPro" id="IPR050527">
    <property type="entry name" value="Snail/Krueppel_Znf"/>
</dbReference>
<keyword evidence="6" id="KW-0539">Nucleus</keyword>
<dbReference type="FunFam" id="3.30.160.60:FF:000100">
    <property type="entry name" value="Zinc finger 45-like"/>
    <property type="match status" value="1"/>
</dbReference>
<dbReference type="AlphaFoldDB" id="A0A226DXB1"/>
<feature type="domain" description="C2H2-type" evidence="10">
    <location>
        <begin position="391"/>
        <end position="419"/>
    </location>
</feature>
<evidence type="ECO:0000256" key="6">
    <source>
        <dbReference type="ARBA" id="ARBA00023242"/>
    </source>
</evidence>
<dbReference type="Gene3D" id="3.30.160.60">
    <property type="entry name" value="Classic Zinc Finger"/>
    <property type="match status" value="3"/>
</dbReference>
<evidence type="ECO:0000256" key="8">
    <source>
        <dbReference type="PROSITE-ProRule" id="PRU00042"/>
    </source>
</evidence>
<reference evidence="11 12" key="1">
    <citation type="submission" date="2015-12" db="EMBL/GenBank/DDBJ databases">
        <title>The genome of Folsomia candida.</title>
        <authorList>
            <person name="Faddeeva A."/>
            <person name="Derks M.F."/>
            <person name="Anvar Y."/>
            <person name="Smit S."/>
            <person name="Van Straalen N."/>
            <person name="Roelofs D."/>
        </authorList>
    </citation>
    <scope>NUCLEOTIDE SEQUENCE [LARGE SCALE GENOMIC DNA]</scope>
    <source>
        <strain evidence="11 12">VU population</strain>
        <tissue evidence="11">Whole body</tissue>
    </source>
</reference>
<comment type="caution">
    <text evidence="11">The sequence shown here is derived from an EMBL/GenBank/DDBJ whole genome shotgun (WGS) entry which is preliminary data.</text>
</comment>
<dbReference type="PANTHER" id="PTHR24388:SF54">
    <property type="entry name" value="PROTEIN ESCARGOT"/>
    <property type="match status" value="1"/>
</dbReference>
<dbReference type="EMBL" id="LNIX01000011">
    <property type="protein sequence ID" value="OXA48846.1"/>
    <property type="molecule type" value="Genomic_DNA"/>
</dbReference>
<dbReference type="PANTHER" id="PTHR24388">
    <property type="entry name" value="ZINC FINGER PROTEIN"/>
    <property type="match status" value="1"/>
</dbReference>
<accession>A0A226DXB1</accession>
<dbReference type="Pfam" id="PF00096">
    <property type="entry name" value="zf-C2H2"/>
    <property type="match status" value="2"/>
</dbReference>
<dbReference type="SMART" id="SM00355">
    <property type="entry name" value="ZnF_C2H2"/>
    <property type="match status" value="8"/>
</dbReference>
<dbReference type="Proteomes" id="UP000198287">
    <property type="component" value="Unassembled WGS sequence"/>
</dbReference>
<evidence type="ECO:0000256" key="1">
    <source>
        <dbReference type="ARBA" id="ARBA00004123"/>
    </source>
</evidence>
<comment type="similarity">
    <text evidence="7">Belongs to the snail C2H2-type zinc-finger protein family.</text>
</comment>
<evidence type="ECO:0000313" key="12">
    <source>
        <dbReference type="Proteomes" id="UP000198287"/>
    </source>
</evidence>
<evidence type="ECO:0000256" key="3">
    <source>
        <dbReference type="ARBA" id="ARBA00022737"/>
    </source>
</evidence>
<feature type="region of interest" description="Disordered" evidence="9">
    <location>
        <begin position="223"/>
        <end position="244"/>
    </location>
</feature>
<evidence type="ECO:0000313" key="11">
    <source>
        <dbReference type="EMBL" id="OXA48846.1"/>
    </source>
</evidence>
<dbReference type="OrthoDB" id="5803930at2759"/>
<feature type="domain" description="C2H2-type" evidence="10">
    <location>
        <begin position="419"/>
        <end position="447"/>
    </location>
</feature>
<proteinExistence type="inferred from homology"/>
<name>A0A226DXB1_FOLCA</name>
<sequence length="606" mass="70717">MKLKTYHIVQFVPFPVYFVHYVKKRWKYFTASRAGNESAAGDNNASFKSICGGTRRQEFVDLERETLPDGEKCATEVEGISGFEIKEIKLEEVEFHDESMEDDMDVKMFAAELPHDENQDDLKSILSHTDLQSNNVEATNDSLNLKCHGCGVVFDKLWKLRRHENNPWMGETSGRRKKSRRPADELVHSLEEPVLKRSHQSRLRAEQLINKIAKHELNKTKIITHETESDSSNNSGLSDQELSEEYEEAPSAKLSFRKKACRRTEGQTKISIKHCEICSARYPCSQEVMHSQSYRHRSAIKDQIVDSQGSIIFTCDQCPDQEFTDFPQLRQHKKSVHFVNEKFCQICDKSFSRTRAYKIHLQTRLHAIAAGDDAVEKLETTIFIPNEEKAYGCKLCTKRFTDFRSRQKHVKSFHKGFRSKCKLCDKEYTYNSGLRIHMRKCHGAKNGKSEAKNNSIDPKLKRERFKCEVCLESRTTKADLKRHIELQHFQDKRFCPYGCSEVEFSTEEEWIKHLEACNSDKIEPKPHLCPKCGKRFRQGWNLKLHSTLVCADDEEAKKEMMEKRRKQYDKFRQKKMKFKCDECSIGFVSQRRLESHKNKTHKEIAD</sequence>